<dbReference type="Proteomes" id="UP000076503">
    <property type="component" value="Unassembled WGS sequence"/>
</dbReference>
<name>A0A166ZNC7_9GAMM</name>
<comment type="caution">
    <text evidence="1">The sequence shown here is derived from an EMBL/GenBank/DDBJ whole genome shotgun (WGS) entry which is preliminary data.</text>
</comment>
<proteinExistence type="predicted"/>
<gene>
    <name evidence="1" type="ORF">N476_05720</name>
</gene>
<reference evidence="1 2" key="1">
    <citation type="submission" date="2013-07" db="EMBL/GenBank/DDBJ databases">
        <title>Comparative Genomic and Metabolomic Analysis of Twelve Strains of Pseudoalteromonas luteoviolacea.</title>
        <authorList>
            <person name="Vynne N.G."/>
            <person name="Mansson M."/>
            <person name="Gram L."/>
        </authorList>
    </citation>
    <scope>NUCLEOTIDE SEQUENCE [LARGE SCALE GENOMIC DNA]</scope>
    <source>
        <strain evidence="1 2">H33</strain>
    </source>
</reference>
<organism evidence="1 2">
    <name type="scientific">Pseudoalteromonas luteoviolacea H33</name>
    <dbReference type="NCBI Taxonomy" id="1365251"/>
    <lineage>
        <taxon>Bacteria</taxon>
        <taxon>Pseudomonadati</taxon>
        <taxon>Pseudomonadota</taxon>
        <taxon>Gammaproteobacteria</taxon>
        <taxon>Alteromonadales</taxon>
        <taxon>Pseudoalteromonadaceae</taxon>
        <taxon>Pseudoalteromonas</taxon>
    </lineage>
</organism>
<dbReference type="EMBL" id="AUXZ01000141">
    <property type="protein sequence ID" value="KZN44494.1"/>
    <property type="molecule type" value="Genomic_DNA"/>
</dbReference>
<evidence type="ECO:0000313" key="2">
    <source>
        <dbReference type="Proteomes" id="UP000076503"/>
    </source>
</evidence>
<accession>A0A166ZNC7</accession>
<protein>
    <submittedName>
        <fullName evidence="1">Uncharacterized protein</fullName>
    </submittedName>
</protein>
<dbReference type="AlphaFoldDB" id="A0A166ZNC7"/>
<dbReference type="PATRIC" id="fig|1365251.3.peg.5267"/>
<evidence type="ECO:0000313" key="1">
    <source>
        <dbReference type="EMBL" id="KZN44494.1"/>
    </source>
</evidence>
<sequence length="75" mass="8725">MASDKWHFREEIRTVYTLDATLLDKGVRQDWAAIKAIIAVERVRTKGKKPVLIYIMTYAHQQITLLYQAQFDSIG</sequence>